<sequence length="42" mass="4851">MVRVAVRSGVRRLRRLRDGFWFSLPLLAVLPASPAQRFLTLK</sequence>
<dbReference type="AlphaFoldDB" id="A0AB39QGH5"/>
<reference evidence="1" key="1">
    <citation type="submission" date="2024-07" db="EMBL/GenBank/DDBJ databases">
        <authorList>
            <person name="Yu S.T."/>
        </authorList>
    </citation>
    <scope>NUCLEOTIDE SEQUENCE</scope>
    <source>
        <strain evidence="1">R39</strain>
    </source>
</reference>
<protein>
    <submittedName>
        <fullName evidence="1">Uncharacterized protein</fullName>
    </submittedName>
</protein>
<proteinExistence type="predicted"/>
<organism evidence="1">
    <name type="scientific">Streptomyces sp. R39</name>
    <dbReference type="NCBI Taxonomy" id="3238631"/>
    <lineage>
        <taxon>Bacteria</taxon>
        <taxon>Bacillati</taxon>
        <taxon>Actinomycetota</taxon>
        <taxon>Actinomycetes</taxon>
        <taxon>Kitasatosporales</taxon>
        <taxon>Streptomycetaceae</taxon>
        <taxon>Streptomyces</taxon>
    </lineage>
</organism>
<accession>A0AB39QGH5</accession>
<name>A0AB39QGH5_9ACTN</name>
<dbReference type="EMBL" id="CP163441">
    <property type="protein sequence ID" value="XDQ42567.1"/>
    <property type="molecule type" value="Genomic_DNA"/>
</dbReference>
<dbReference type="RefSeq" id="WP_369221945.1">
    <property type="nucleotide sequence ID" value="NZ_CP163441.1"/>
</dbReference>
<evidence type="ECO:0000313" key="1">
    <source>
        <dbReference type="EMBL" id="XDQ42567.1"/>
    </source>
</evidence>
<gene>
    <name evidence="1" type="ORF">AB5J52_10055</name>
</gene>